<feature type="non-terminal residue" evidence="1">
    <location>
        <position position="1"/>
    </location>
</feature>
<dbReference type="SUPFAM" id="SSF52047">
    <property type="entry name" value="RNI-like"/>
    <property type="match status" value="1"/>
</dbReference>
<dbReference type="SUPFAM" id="SSF81383">
    <property type="entry name" value="F-box domain"/>
    <property type="match status" value="1"/>
</dbReference>
<proteinExistence type="predicted"/>
<sequence length="523" mass="60207">STASMELSFPHEIYEQIFKNFNKRGDIFSSLLVNRKWCRLAVPLLWRSPFSKEFHYAANTHKIIRTYLSCLDEEARKLLSEDGIDMSNSPSGTLFDYVEFLQQLDISELKRNINKCHTNFKRIHDDAITYKLQLMYTELCKLFMKKCKSIYALYEVYDDQGWFVDPIPIRSFSIPLPSLPGADRCLKYLKRFDSAENSKNGIVYRELSQMCNEIVALSVKIGSYNEGITLPELVASQKHLKSFHLSSFNSSNICVWFNDDCFGPTFRSLASQKNTLTEVLISGITFRDIDLSCLDTLGECKELRSFGLLRCEALSERHLEVLSNSFQNLESFTFIAGQEIIPARGITGFLKTANANMKKISFDVVVPGAIKVITDHCENVESLSVCTRQPEEIFMIFQNCRHLKLLLYDLEIGFISDELLTKLSEYVPKSLKTLSFYVNLVYPWTFSSESLKIFLDGCKKSAQLEFFSLESANSPYFWYEEEEGMDRIAEEHFRVLQESGIKNYKLSGYNIDLGSQNMHFCLL</sequence>
<dbReference type="AlphaFoldDB" id="A0A9N9E708"/>
<protein>
    <submittedName>
        <fullName evidence="1">8970_t:CDS:1</fullName>
    </submittedName>
</protein>
<reference evidence="1" key="1">
    <citation type="submission" date="2021-06" db="EMBL/GenBank/DDBJ databases">
        <authorList>
            <person name="Kallberg Y."/>
            <person name="Tangrot J."/>
            <person name="Rosling A."/>
        </authorList>
    </citation>
    <scope>NUCLEOTIDE SEQUENCE</scope>
    <source>
        <strain evidence="1">CL551</strain>
    </source>
</reference>
<dbReference type="InterPro" id="IPR036047">
    <property type="entry name" value="F-box-like_dom_sf"/>
</dbReference>
<dbReference type="EMBL" id="CAJVPV010011591">
    <property type="protein sequence ID" value="CAG8662484.1"/>
    <property type="molecule type" value="Genomic_DNA"/>
</dbReference>
<evidence type="ECO:0000313" key="2">
    <source>
        <dbReference type="Proteomes" id="UP000789342"/>
    </source>
</evidence>
<gene>
    <name evidence="1" type="ORF">AMORRO_LOCUS10466</name>
</gene>
<evidence type="ECO:0000313" key="1">
    <source>
        <dbReference type="EMBL" id="CAG8662484.1"/>
    </source>
</evidence>
<comment type="caution">
    <text evidence="1">The sequence shown here is derived from an EMBL/GenBank/DDBJ whole genome shotgun (WGS) entry which is preliminary data.</text>
</comment>
<dbReference type="Proteomes" id="UP000789342">
    <property type="component" value="Unassembled WGS sequence"/>
</dbReference>
<dbReference type="Gene3D" id="3.80.10.10">
    <property type="entry name" value="Ribonuclease Inhibitor"/>
    <property type="match status" value="1"/>
</dbReference>
<accession>A0A9N9E708</accession>
<keyword evidence="2" id="KW-1185">Reference proteome</keyword>
<name>A0A9N9E708_9GLOM</name>
<dbReference type="InterPro" id="IPR032675">
    <property type="entry name" value="LRR_dom_sf"/>
</dbReference>
<dbReference type="OrthoDB" id="2307271at2759"/>
<organism evidence="1 2">
    <name type="scientific">Acaulospora morrowiae</name>
    <dbReference type="NCBI Taxonomy" id="94023"/>
    <lineage>
        <taxon>Eukaryota</taxon>
        <taxon>Fungi</taxon>
        <taxon>Fungi incertae sedis</taxon>
        <taxon>Mucoromycota</taxon>
        <taxon>Glomeromycotina</taxon>
        <taxon>Glomeromycetes</taxon>
        <taxon>Diversisporales</taxon>
        <taxon>Acaulosporaceae</taxon>
        <taxon>Acaulospora</taxon>
    </lineage>
</organism>